<evidence type="ECO:0000256" key="10">
    <source>
        <dbReference type="ARBA" id="ARBA00022723"/>
    </source>
</evidence>
<dbReference type="SUPFAM" id="SSF50249">
    <property type="entry name" value="Nucleic acid-binding proteins"/>
    <property type="match status" value="1"/>
</dbReference>
<dbReference type="Pfam" id="PF00575">
    <property type="entry name" value="S1"/>
    <property type="match status" value="1"/>
</dbReference>
<dbReference type="Gene3D" id="2.40.50.140">
    <property type="entry name" value="Nucleic acid-binding proteins"/>
    <property type="match status" value="1"/>
</dbReference>
<comment type="subcellular location">
    <subcellularLocation>
        <location evidence="2">Cytoplasm</location>
    </subcellularLocation>
</comment>
<dbReference type="InterPro" id="IPR004659">
    <property type="entry name" value="RNase_E/G"/>
</dbReference>
<evidence type="ECO:0000256" key="7">
    <source>
        <dbReference type="ARBA" id="ARBA00022555"/>
    </source>
</evidence>
<keyword evidence="15" id="KW-0694">RNA-binding</keyword>
<proteinExistence type="inferred from homology"/>
<evidence type="ECO:0000256" key="14">
    <source>
        <dbReference type="ARBA" id="ARBA00022842"/>
    </source>
</evidence>
<dbReference type="PANTHER" id="PTHR30001">
    <property type="entry name" value="RIBONUCLEASE"/>
    <property type="match status" value="1"/>
</dbReference>
<reference evidence="17 18" key="1">
    <citation type="submission" date="2017-02" db="EMBL/GenBank/DDBJ databases">
        <authorList>
            <person name="Peterson S.W."/>
        </authorList>
    </citation>
    <scope>NUCLEOTIDE SEQUENCE [LARGE SCALE GENOMIC DNA]</scope>
    <source>
        <strain evidence="17 18">M1</strain>
    </source>
</reference>
<dbReference type="GO" id="GO:0016787">
    <property type="term" value="F:hydrolase activity"/>
    <property type="evidence" value="ECO:0007669"/>
    <property type="project" value="UniProtKB-KW"/>
</dbReference>
<keyword evidence="6" id="KW-0698">rRNA processing</keyword>
<keyword evidence="18" id="KW-1185">Reference proteome</keyword>
<evidence type="ECO:0000256" key="2">
    <source>
        <dbReference type="ARBA" id="ARBA00004496"/>
    </source>
</evidence>
<dbReference type="GO" id="GO:0046872">
    <property type="term" value="F:metal ion binding"/>
    <property type="evidence" value="ECO:0007669"/>
    <property type="project" value="UniProtKB-KW"/>
</dbReference>
<dbReference type="GO" id="GO:0005737">
    <property type="term" value="C:cytoplasm"/>
    <property type="evidence" value="ECO:0007669"/>
    <property type="project" value="UniProtKB-SubCell"/>
</dbReference>
<gene>
    <name evidence="17" type="ORF">SAMN02194393_01944</name>
</gene>
<dbReference type="AlphaFoldDB" id="A0A1T5KLE9"/>
<dbReference type="GO" id="GO:0008033">
    <property type="term" value="P:tRNA processing"/>
    <property type="evidence" value="ECO:0007669"/>
    <property type="project" value="UniProtKB-KW"/>
</dbReference>
<protein>
    <recommendedName>
        <fullName evidence="4">Ribonuclease G</fullName>
    </recommendedName>
</protein>
<evidence type="ECO:0000256" key="13">
    <source>
        <dbReference type="ARBA" id="ARBA00022801"/>
    </source>
</evidence>
<evidence type="ECO:0000256" key="3">
    <source>
        <dbReference type="ARBA" id="ARBA00005663"/>
    </source>
</evidence>
<dbReference type="STRING" id="36842.SAMN02194393_01944"/>
<keyword evidence="9" id="KW-0540">Nuclease</keyword>
<dbReference type="GO" id="GO:0006364">
    <property type="term" value="P:rRNA processing"/>
    <property type="evidence" value="ECO:0007669"/>
    <property type="project" value="UniProtKB-KW"/>
</dbReference>
<dbReference type="InterPro" id="IPR003029">
    <property type="entry name" value="S1_domain"/>
</dbReference>
<dbReference type="PROSITE" id="PS50126">
    <property type="entry name" value="S1"/>
    <property type="match status" value="1"/>
</dbReference>
<keyword evidence="11" id="KW-0699">rRNA-binding</keyword>
<evidence type="ECO:0000256" key="15">
    <source>
        <dbReference type="ARBA" id="ARBA00022884"/>
    </source>
</evidence>
<dbReference type="InterPro" id="IPR019307">
    <property type="entry name" value="RNA-bd_AU-1/RNase_E/G"/>
</dbReference>
<evidence type="ECO:0000256" key="1">
    <source>
        <dbReference type="ARBA" id="ARBA00001946"/>
    </source>
</evidence>
<keyword evidence="5" id="KW-0963">Cytoplasm</keyword>
<keyword evidence="8" id="KW-0819">tRNA processing</keyword>
<keyword evidence="10" id="KW-0479">Metal-binding</keyword>
<evidence type="ECO:0000313" key="18">
    <source>
        <dbReference type="Proteomes" id="UP000190285"/>
    </source>
</evidence>
<dbReference type="Pfam" id="PF20833">
    <property type="entry name" value="RNase_E_G_Thio"/>
    <property type="match status" value="1"/>
</dbReference>
<dbReference type="OrthoDB" id="9804278at2"/>
<keyword evidence="13" id="KW-0378">Hydrolase</keyword>
<dbReference type="PANTHER" id="PTHR30001:SF0">
    <property type="entry name" value="RIBONUCLEASE G"/>
    <property type="match status" value="1"/>
</dbReference>
<dbReference type="Proteomes" id="UP000190285">
    <property type="component" value="Unassembled WGS sequence"/>
</dbReference>
<dbReference type="GO" id="GO:0019843">
    <property type="term" value="F:rRNA binding"/>
    <property type="evidence" value="ECO:0007669"/>
    <property type="project" value="UniProtKB-KW"/>
</dbReference>
<feature type="domain" description="S1 motif" evidence="16">
    <location>
        <begin position="38"/>
        <end position="119"/>
    </location>
</feature>
<comment type="cofactor">
    <cofactor evidence="1">
        <name>Mg(2+)</name>
        <dbReference type="ChEBI" id="CHEBI:18420"/>
    </cofactor>
</comment>
<dbReference type="GO" id="GO:0004519">
    <property type="term" value="F:endonuclease activity"/>
    <property type="evidence" value="ECO:0007669"/>
    <property type="project" value="UniProtKB-KW"/>
</dbReference>
<comment type="similarity">
    <text evidence="3">Belongs to the RNase E/G family. RNase G subfamily.</text>
</comment>
<dbReference type="SMART" id="SM00316">
    <property type="entry name" value="S1"/>
    <property type="match status" value="1"/>
</dbReference>
<dbReference type="RefSeq" id="WP_079491196.1">
    <property type="nucleotide sequence ID" value="NZ_FUZT01000004.1"/>
</dbReference>
<keyword evidence="7" id="KW-0820">tRNA-binding</keyword>
<dbReference type="Pfam" id="PF10150">
    <property type="entry name" value="RNase_E_G"/>
    <property type="match status" value="1"/>
</dbReference>
<name>A0A1T5KLE9_9FIRM</name>
<evidence type="ECO:0000259" key="16">
    <source>
        <dbReference type="PROSITE" id="PS50126"/>
    </source>
</evidence>
<evidence type="ECO:0000256" key="11">
    <source>
        <dbReference type="ARBA" id="ARBA00022730"/>
    </source>
</evidence>
<evidence type="ECO:0000256" key="12">
    <source>
        <dbReference type="ARBA" id="ARBA00022759"/>
    </source>
</evidence>
<evidence type="ECO:0000256" key="6">
    <source>
        <dbReference type="ARBA" id="ARBA00022552"/>
    </source>
</evidence>
<accession>A0A1T5KLE9</accession>
<keyword evidence="12" id="KW-0255">Endonuclease</keyword>
<evidence type="ECO:0000313" key="17">
    <source>
        <dbReference type="EMBL" id="SKC64582.1"/>
    </source>
</evidence>
<dbReference type="InterPro" id="IPR048583">
    <property type="entry name" value="RNase_E_G_thioredoxin-like"/>
</dbReference>
<evidence type="ECO:0000256" key="4">
    <source>
        <dbReference type="ARBA" id="ARBA00017719"/>
    </source>
</evidence>
<evidence type="ECO:0000256" key="5">
    <source>
        <dbReference type="ARBA" id="ARBA00022490"/>
    </source>
</evidence>
<dbReference type="NCBIfam" id="TIGR00757">
    <property type="entry name" value="RNaseEG"/>
    <property type="match status" value="1"/>
</dbReference>
<evidence type="ECO:0000256" key="9">
    <source>
        <dbReference type="ARBA" id="ARBA00022722"/>
    </source>
</evidence>
<dbReference type="Gene3D" id="3.40.1260.20">
    <property type="entry name" value="Ribonuclease E, catalytic domain"/>
    <property type="match status" value="1"/>
</dbReference>
<sequence length="500" mass="57433">MNKIVIDSGFSQSRVALLEDEEMVEYYIESKSLKRLVGNVYKGRVKNVLPGMQAAFVDIGLERNAFLYVKDAIPRELLIDKKVDIKDIGIRDVVKNGQEIIVQVTKEPMDKKGARVTTHLSFPGRYLVLMSQVDYVGISRRIEDEDERKRLKEIVEEIKPEGMGIIIRTEAENKDRKDFEEDLKYLLRLWHKIEKEKNLGFPPKIFYKDLDLIHRTIRDLFTDDINELVVNDKDDYNMILDFLDLISPELKGRVKYFDPGINIFSYYGIEKKIREALSSKVWLKSGGYIVIDKTEALTIIDVNTGKYVGVNDLSKTIIKVNKEAAKEIAKQIRLRDIGGIIIIDFIDMIDKKAEQNVIKLLSRELSKDRVRTNIVGMTGLGLVEMTRKKVSNRISSILEKKCPYCGGLGMVLTPDTVINNLENELKRVSLHTNSEAVIVEVNLEVEKVLVNQRKDYLGELEKALNLRIFINGNSNIHSNHYKIKEMGRLSKIKEMLKGEK</sequence>
<organism evidence="17 18">
    <name type="scientific">Maledivibacter halophilus</name>
    <dbReference type="NCBI Taxonomy" id="36842"/>
    <lineage>
        <taxon>Bacteria</taxon>
        <taxon>Bacillati</taxon>
        <taxon>Bacillota</taxon>
        <taxon>Clostridia</taxon>
        <taxon>Peptostreptococcales</taxon>
        <taxon>Caminicellaceae</taxon>
        <taxon>Maledivibacter</taxon>
    </lineage>
</organism>
<keyword evidence="14" id="KW-0460">Magnesium</keyword>
<dbReference type="GO" id="GO:0000049">
    <property type="term" value="F:tRNA binding"/>
    <property type="evidence" value="ECO:0007669"/>
    <property type="project" value="UniProtKB-KW"/>
</dbReference>
<dbReference type="InterPro" id="IPR012340">
    <property type="entry name" value="NA-bd_OB-fold"/>
</dbReference>
<evidence type="ECO:0000256" key="8">
    <source>
        <dbReference type="ARBA" id="ARBA00022694"/>
    </source>
</evidence>
<dbReference type="EMBL" id="FUZT01000004">
    <property type="protein sequence ID" value="SKC64582.1"/>
    <property type="molecule type" value="Genomic_DNA"/>
</dbReference>
<dbReference type="CDD" id="cd04453">
    <property type="entry name" value="S1_RNase_E"/>
    <property type="match status" value="1"/>
</dbReference>
<dbReference type="GO" id="GO:0004540">
    <property type="term" value="F:RNA nuclease activity"/>
    <property type="evidence" value="ECO:0007669"/>
    <property type="project" value="InterPro"/>
</dbReference>